<dbReference type="AlphaFoldDB" id="A0A2T2X7K7"/>
<comment type="cofactor">
    <cofactor evidence="1">
        <name>FAD</name>
        <dbReference type="ChEBI" id="CHEBI:57692"/>
    </cofactor>
</comment>
<evidence type="ECO:0000259" key="8">
    <source>
        <dbReference type="PROSITE" id="PS51387"/>
    </source>
</evidence>
<dbReference type="GO" id="GO:0008720">
    <property type="term" value="F:D-lactate dehydrogenase (NAD+) activity"/>
    <property type="evidence" value="ECO:0007669"/>
    <property type="project" value="TreeGrafter"/>
</dbReference>
<dbReference type="GO" id="GO:0071949">
    <property type="term" value="F:FAD binding"/>
    <property type="evidence" value="ECO:0007669"/>
    <property type="project" value="InterPro"/>
</dbReference>
<dbReference type="InterPro" id="IPR006094">
    <property type="entry name" value="Oxid_FAD_bind_N"/>
</dbReference>
<dbReference type="PANTHER" id="PTHR11748:SF111">
    <property type="entry name" value="D-LACTATE DEHYDROGENASE, MITOCHONDRIAL-RELATED"/>
    <property type="match status" value="1"/>
</dbReference>
<evidence type="ECO:0000256" key="1">
    <source>
        <dbReference type="ARBA" id="ARBA00001974"/>
    </source>
</evidence>
<dbReference type="Gene3D" id="3.30.70.2740">
    <property type="match status" value="1"/>
</dbReference>
<dbReference type="Pfam" id="PF01565">
    <property type="entry name" value="FAD_binding_4"/>
    <property type="match status" value="1"/>
</dbReference>
<comment type="similarity">
    <text evidence="2">Belongs to the FAD-binding oxidoreductase/transferase type 4 family.</text>
</comment>
<reference evidence="9 10" key="1">
    <citation type="journal article" date="2014" name="BMC Genomics">
        <title>Comparison of environmental and isolate Sulfobacillus genomes reveals diverse carbon, sulfur, nitrogen, and hydrogen metabolisms.</title>
        <authorList>
            <person name="Justice N.B."/>
            <person name="Norman A."/>
            <person name="Brown C.T."/>
            <person name="Singh A."/>
            <person name="Thomas B.C."/>
            <person name="Banfield J.F."/>
        </authorList>
    </citation>
    <scope>NUCLEOTIDE SEQUENCE [LARGE SCALE GENOMIC DNA]</scope>
    <source>
        <strain evidence="9">AMDSBA4</strain>
    </source>
</reference>
<dbReference type="PANTHER" id="PTHR11748">
    <property type="entry name" value="D-LACTATE DEHYDROGENASE"/>
    <property type="match status" value="1"/>
</dbReference>
<dbReference type="FunFam" id="3.30.465.10:FF:000016">
    <property type="entry name" value="probable D-lactate dehydrogenase, mitochondrial"/>
    <property type="match status" value="1"/>
</dbReference>
<dbReference type="SUPFAM" id="SSF55103">
    <property type="entry name" value="FAD-linked oxidases, C-terminal domain"/>
    <property type="match status" value="1"/>
</dbReference>
<dbReference type="InterPro" id="IPR016171">
    <property type="entry name" value="Vanillyl_alc_oxidase_C-sub2"/>
</dbReference>
<gene>
    <name evidence="9" type="ORF">C7B46_17875</name>
</gene>
<organism evidence="9 10">
    <name type="scientific">Sulfobacillus benefaciens</name>
    <dbReference type="NCBI Taxonomy" id="453960"/>
    <lineage>
        <taxon>Bacteria</taxon>
        <taxon>Bacillati</taxon>
        <taxon>Bacillota</taxon>
        <taxon>Clostridia</taxon>
        <taxon>Eubacteriales</taxon>
        <taxon>Clostridiales Family XVII. Incertae Sedis</taxon>
        <taxon>Sulfobacillus</taxon>
    </lineage>
</organism>
<evidence type="ECO:0000256" key="7">
    <source>
        <dbReference type="ARBA" id="ARBA00038897"/>
    </source>
</evidence>
<dbReference type="InterPro" id="IPR036318">
    <property type="entry name" value="FAD-bd_PCMH-like_sf"/>
</dbReference>
<keyword evidence="4" id="KW-0274">FAD</keyword>
<evidence type="ECO:0000313" key="10">
    <source>
        <dbReference type="Proteomes" id="UP000242972"/>
    </source>
</evidence>
<comment type="caution">
    <text evidence="9">The sequence shown here is derived from an EMBL/GenBank/DDBJ whole genome shotgun (WGS) entry which is preliminary data.</text>
</comment>
<dbReference type="FunFam" id="1.10.45.10:FF:000001">
    <property type="entry name" value="D-lactate dehydrogenase mitochondrial"/>
    <property type="match status" value="1"/>
</dbReference>
<dbReference type="InterPro" id="IPR016164">
    <property type="entry name" value="FAD-linked_Oxase-like_C"/>
</dbReference>
<dbReference type="Gene3D" id="1.10.45.10">
    <property type="entry name" value="Vanillyl-alcohol Oxidase, Chain A, domain 4"/>
    <property type="match status" value="1"/>
</dbReference>
<dbReference type="EMBL" id="PXYW01000078">
    <property type="protein sequence ID" value="PSR30490.1"/>
    <property type="molecule type" value="Genomic_DNA"/>
</dbReference>
<evidence type="ECO:0000256" key="3">
    <source>
        <dbReference type="ARBA" id="ARBA00022630"/>
    </source>
</evidence>
<sequence>MAVAWIEELQEIIQDSERVVTGPSDLDLHAQDFSYHPPHRPDAVVYPLSTEEVSALVRFSRSRKIPVIGYGQGTSVEGHTIPIHGGLTIDFSRMNRVVALRPKDFVVQVQPGITRTALNRALGPHGLFFPVDPGADASLGGMAATNAAGTEAFRYGAMRQQVLGLEVVLSDGAVARLGGATMKSSAGYQLVNLFIGSEGTLGLFTELTLKVYPIPQHIAAARACFDDVEAAGNAAMAIISSTATATRIELMDQETISAVNQVEGTNFPTKATLFFEFGSHHRSAVLDDLAQSANLIVDEGGFDFVIEWDPKTRHELWHARHRAALAILAASQGTRPFTTDTAVPLSELAGALRHARMTLTQYGIQGAVLGHVGDGNYHVVMGLDPTDADQLNKARLVNDTIIRYAWQHGGTCTGEHGIGIGKTRYLQEEKGLSGQLLWHIKNALDPANIFNPGKTLPAESEVPFR</sequence>
<accession>A0A2T2X7K7</accession>
<dbReference type="Pfam" id="PF02913">
    <property type="entry name" value="FAD-oxidase_C"/>
    <property type="match status" value="1"/>
</dbReference>
<evidence type="ECO:0000256" key="4">
    <source>
        <dbReference type="ARBA" id="ARBA00022827"/>
    </source>
</evidence>
<evidence type="ECO:0000256" key="6">
    <source>
        <dbReference type="ARBA" id="ARBA00023002"/>
    </source>
</evidence>
<dbReference type="InterPro" id="IPR004113">
    <property type="entry name" value="FAD-bd_oxidored_4_C"/>
</dbReference>
<evidence type="ECO:0000256" key="2">
    <source>
        <dbReference type="ARBA" id="ARBA00008000"/>
    </source>
</evidence>
<dbReference type="Gene3D" id="3.30.465.10">
    <property type="match status" value="1"/>
</dbReference>
<dbReference type="PROSITE" id="PS51387">
    <property type="entry name" value="FAD_PCMH"/>
    <property type="match status" value="1"/>
</dbReference>
<dbReference type="EC" id="1.1.2.4" evidence="7"/>
<evidence type="ECO:0000256" key="5">
    <source>
        <dbReference type="ARBA" id="ARBA00022946"/>
    </source>
</evidence>
<dbReference type="FunFam" id="3.30.70.2740:FF:000001">
    <property type="entry name" value="D-lactate dehydrogenase mitochondrial"/>
    <property type="match status" value="1"/>
</dbReference>
<dbReference type="GO" id="GO:1903457">
    <property type="term" value="P:lactate catabolic process"/>
    <property type="evidence" value="ECO:0007669"/>
    <property type="project" value="TreeGrafter"/>
</dbReference>
<name>A0A2T2X7K7_9FIRM</name>
<dbReference type="SUPFAM" id="SSF56176">
    <property type="entry name" value="FAD-binding/transporter-associated domain-like"/>
    <property type="match status" value="1"/>
</dbReference>
<evidence type="ECO:0000313" key="9">
    <source>
        <dbReference type="EMBL" id="PSR30490.1"/>
    </source>
</evidence>
<keyword evidence="6" id="KW-0560">Oxidoreductase</keyword>
<protein>
    <recommendedName>
        <fullName evidence="7">D-lactate dehydrogenase (cytochrome)</fullName>
        <ecNumber evidence="7">1.1.2.4</ecNumber>
    </recommendedName>
</protein>
<dbReference type="InterPro" id="IPR016166">
    <property type="entry name" value="FAD-bd_PCMH"/>
</dbReference>
<dbReference type="GO" id="GO:0004458">
    <property type="term" value="F:D-lactate dehydrogenase (cytochrome) activity"/>
    <property type="evidence" value="ECO:0007669"/>
    <property type="project" value="UniProtKB-EC"/>
</dbReference>
<proteinExistence type="inferred from homology"/>
<keyword evidence="3" id="KW-0285">Flavoprotein</keyword>
<dbReference type="Proteomes" id="UP000242972">
    <property type="component" value="Unassembled WGS sequence"/>
</dbReference>
<feature type="domain" description="FAD-binding PCMH-type" evidence="8">
    <location>
        <begin position="37"/>
        <end position="214"/>
    </location>
</feature>
<dbReference type="InterPro" id="IPR016169">
    <property type="entry name" value="FAD-bd_PCMH_sub2"/>
</dbReference>
<keyword evidence="5" id="KW-0809">Transit peptide</keyword>